<proteinExistence type="predicted"/>
<comment type="caution">
    <text evidence="2">The sequence shown here is derived from an EMBL/GenBank/DDBJ whole genome shotgun (WGS) entry which is preliminary data.</text>
</comment>
<sequence length="255" mass="27556">MERVAFVLEHSGEQLRCLLNPETLVMRRKAGIQPRQSSAAILTGHGLADDCYIQTGGGTTVLELDLLFDVNIAGSSIGSEDVRDLTRPFWNLAENNAKTGGSGQVPVCRFVWGKSWNIPGVVTAVAERLEHFNQDGVPQRSWLRMRLLRVNEPPAPTDADFPEAMAIENFTYPGNAPLAAGGLQHLIAAAETELAEADTAAENSSSERPDLLSFQYFGDPGRWRELFANTFVADPLNIASGTVLEIGPAAPSAEP</sequence>
<accession>A0ABT1UFG4</accession>
<evidence type="ECO:0000259" key="1">
    <source>
        <dbReference type="Pfam" id="PF19266"/>
    </source>
</evidence>
<dbReference type="EMBL" id="JANIBM010000006">
    <property type="protein sequence ID" value="MCQ8180968.1"/>
    <property type="molecule type" value="Genomic_DNA"/>
</dbReference>
<name>A0ABT1UFG4_9GAMM</name>
<dbReference type="RefSeq" id="WP_256610317.1">
    <property type="nucleotide sequence ID" value="NZ_JANIBM010000006.1"/>
</dbReference>
<keyword evidence="3" id="KW-1185">Reference proteome</keyword>
<evidence type="ECO:0000313" key="3">
    <source>
        <dbReference type="Proteomes" id="UP001524569"/>
    </source>
</evidence>
<organism evidence="2 3">
    <name type="scientific">Methylomonas aurea</name>
    <dbReference type="NCBI Taxonomy" id="2952224"/>
    <lineage>
        <taxon>Bacteria</taxon>
        <taxon>Pseudomonadati</taxon>
        <taxon>Pseudomonadota</taxon>
        <taxon>Gammaproteobacteria</taxon>
        <taxon>Methylococcales</taxon>
        <taxon>Methylococcaceae</taxon>
        <taxon>Methylomonas</taxon>
    </lineage>
</organism>
<protein>
    <recommendedName>
        <fullName evidence="1">Contractile injection system tube protein N-terminal domain-containing protein</fullName>
    </recommendedName>
</protein>
<dbReference type="Proteomes" id="UP001524569">
    <property type="component" value="Unassembled WGS sequence"/>
</dbReference>
<evidence type="ECO:0000313" key="2">
    <source>
        <dbReference type="EMBL" id="MCQ8180968.1"/>
    </source>
</evidence>
<dbReference type="Pfam" id="PF19266">
    <property type="entry name" value="CIS_tube"/>
    <property type="match status" value="1"/>
</dbReference>
<gene>
    <name evidence="2" type="ORF">NP603_07605</name>
</gene>
<dbReference type="InterPro" id="IPR045361">
    <property type="entry name" value="CIS_tube_prot_N"/>
</dbReference>
<reference evidence="2 3" key="1">
    <citation type="submission" date="2022-07" db="EMBL/GenBank/DDBJ databases">
        <title>Methylomonas rivi sp. nov., Methylomonas rosea sp. nov., Methylomonas aureus sp. nov. and Methylomonas subterranea sp. nov., four novel methanotrophs isolated from a freshwater creek and the deep terrestrial subsurface.</title>
        <authorList>
            <person name="Abin C."/>
            <person name="Sankaranarayanan K."/>
            <person name="Garner C."/>
            <person name="Sindelar R."/>
            <person name="Kotary K."/>
            <person name="Garner R."/>
            <person name="Barclay S."/>
            <person name="Lawson P."/>
            <person name="Krumholz L."/>
        </authorList>
    </citation>
    <scope>NUCLEOTIDE SEQUENCE [LARGE SCALE GENOMIC DNA]</scope>
    <source>
        <strain evidence="2 3">SURF-1</strain>
    </source>
</reference>
<feature type="domain" description="Contractile injection system tube protein N-terminal" evidence="1">
    <location>
        <begin position="11"/>
        <end position="149"/>
    </location>
</feature>